<dbReference type="Pfam" id="PF07693">
    <property type="entry name" value="KAP_NTPase"/>
    <property type="match status" value="1"/>
</dbReference>
<name>A0A2X0QJI6_BROTH</name>
<evidence type="ECO:0000259" key="1">
    <source>
        <dbReference type="Pfam" id="PF07693"/>
    </source>
</evidence>
<dbReference type="InterPro" id="IPR027417">
    <property type="entry name" value="P-loop_NTPase"/>
</dbReference>
<reference evidence="3" key="1">
    <citation type="submission" date="2018-04" db="EMBL/GenBank/DDBJ databases">
        <authorList>
            <person name="Illikoud N."/>
        </authorList>
    </citation>
    <scope>NUCLEOTIDE SEQUENCE [LARGE SCALE GENOMIC DNA]</scope>
</reference>
<sequence length="424" mass="49273">MNVNQEERPIKIINNIDFDNKSNFQETIVKNNLNRNKHLTNLINIVNNVDGSIVIGIDGKWGTGKTVFLKQFEYLLNDEDDEAADNLFTGLSLLKEKTEAFYFNSWENDIYENPLLALLLNLLNIKEEKLGVEKYNKEAFFKVIEVVANVAAKMTTAGALGVDDVKIDKSEISQLLESVTTVDKIKDEIHNFLNVLTEKKELIIIIDELDRCKPTFAVELLEVVKHYFKHKKIKFIICSNKSELSHTIRNYYGQGFNGYEYLDRFVDFEYLLPAPNAEKYFLEVLGYYDIAHKNISKEVIKHLDLSLRQVNKYTIYSDMLLNSSNNYRFGHNFSNESLIIAFYLIGLKIKDNEQYDTVLKGRGVEIITDFFNDGIGTFNFMIRDNQNNRVDDNEAVNTLVDEYKKSFEFNNKLEDIFEQFSYIQ</sequence>
<dbReference type="EMBL" id="OUNC01000023">
    <property type="protein sequence ID" value="SPP28855.1"/>
    <property type="molecule type" value="Genomic_DNA"/>
</dbReference>
<dbReference type="PANTHER" id="PTHR22674">
    <property type="entry name" value="NTPASE, KAP FAMILY P-LOOP DOMAIN-CONTAINING 1"/>
    <property type="match status" value="1"/>
</dbReference>
<accession>A0A2X0QJI6</accession>
<evidence type="ECO:0000313" key="2">
    <source>
        <dbReference type="EMBL" id="SPP28855.1"/>
    </source>
</evidence>
<organism evidence="2 3">
    <name type="scientific">Brochothrix thermosphacta</name>
    <name type="common">Microbacterium thermosphactum</name>
    <dbReference type="NCBI Taxonomy" id="2756"/>
    <lineage>
        <taxon>Bacteria</taxon>
        <taxon>Bacillati</taxon>
        <taxon>Bacillota</taxon>
        <taxon>Bacilli</taxon>
        <taxon>Bacillales</taxon>
        <taxon>Listeriaceae</taxon>
        <taxon>Brochothrix</taxon>
    </lineage>
</organism>
<dbReference type="InterPro" id="IPR052754">
    <property type="entry name" value="NTPase_KAP_P-loop"/>
</dbReference>
<proteinExistence type="predicted"/>
<dbReference type="InterPro" id="IPR011646">
    <property type="entry name" value="KAP_P-loop"/>
</dbReference>
<evidence type="ECO:0000313" key="3">
    <source>
        <dbReference type="Proteomes" id="UP000270190"/>
    </source>
</evidence>
<dbReference type="PANTHER" id="PTHR22674:SF6">
    <property type="entry name" value="NTPASE KAP FAMILY P-LOOP DOMAIN-CONTAINING PROTEIN 1"/>
    <property type="match status" value="1"/>
</dbReference>
<dbReference type="RefSeq" id="WP_120487918.1">
    <property type="nucleotide sequence ID" value="NZ_OUNC01000023.1"/>
</dbReference>
<dbReference type="Gene3D" id="3.40.50.300">
    <property type="entry name" value="P-loop containing nucleotide triphosphate hydrolases"/>
    <property type="match status" value="1"/>
</dbReference>
<dbReference type="Proteomes" id="UP000270190">
    <property type="component" value="Unassembled WGS sequence"/>
</dbReference>
<gene>
    <name evidence="2" type="ORF">BTBSAS_30173</name>
</gene>
<feature type="domain" description="KAP NTPase" evidence="1">
    <location>
        <begin position="37"/>
        <end position="273"/>
    </location>
</feature>
<dbReference type="SUPFAM" id="SSF52540">
    <property type="entry name" value="P-loop containing nucleoside triphosphate hydrolases"/>
    <property type="match status" value="1"/>
</dbReference>
<protein>
    <recommendedName>
        <fullName evidence="1">KAP NTPase domain-containing protein</fullName>
    </recommendedName>
</protein>
<dbReference type="AlphaFoldDB" id="A0A2X0QJI6"/>